<comment type="caution">
    <text evidence="7">The sequence shown here is derived from an EMBL/GenBank/DDBJ whole genome shotgun (WGS) entry which is preliminary data.</text>
</comment>
<dbReference type="SUPFAM" id="SSF53213">
    <property type="entry name" value="LigB-like"/>
    <property type="match status" value="1"/>
</dbReference>
<proteinExistence type="inferred from homology"/>
<evidence type="ECO:0000313" key="8">
    <source>
        <dbReference type="Proteomes" id="UP000738349"/>
    </source>
</evidence>
<accession>A0A9P9DIQ9</accession>
<keyword evidence="5" id="KW-0560">Oxidoreductase</keyword>
<dbReference type="AlphaFoldDB" id="A0A9P9DIQ9"/>
<name>A0A9P9DIQ9_9HYPO</name>
<gene>
    <name evidence="7" type="ORF">EDB81DRAFT_666560</name>
</gene>
<evidence type="ECO:0000256" key="5">
    <source>
        <dbReference type="ARBA" id="ARBA00023002"/>
    </source>
</evidence>
<keyword evidence="3" id="KW-0479">Metal-binding</keyword>
<keyword evidence="8" id="KW-1185">Reference proteome</keyword>
<sequence length="286" mass="32261">VARAPVHFFSHGSTMMLGEESESGTYWKKCGDEALANGIKGVVIMGAHWDVVGEDLVEIAVNPKPEVTPAAYVHPDKYATYKLAPDIATGNRCIRMLQDAGVKARPNTTYNWIHDVYLILIRMFPEQCPPTTIISLNARFDPHFHMNIGSVLAPLRNEGYLFIGTGGAVHNLYRNNWVTIMRDRDNFAQETPPEPWALEFRQSVEDCLLQYRGPSLRRAITRLTKHPQFRDAHATDDHFLPMCFCAGAAGDWEDEKDDYGKLGAETWELTNMCNSQFTIGSWRTLA</sequence>
<dbReference type="Gene3D" id="3.40.830.10">
    <property type="entry name" value="LigB-like"/>
    <property type="match status" value="1"/>
</dbReference>
<evidence type="ECO:0000256" key="3">
    <source>
        <dbReference type="ARBA" id="ARBA00022723"/>
    </source>
</evidence>
<reference evidence="7" key="1">
    <citation type="journal article" date="2021" name="Nat. Commun.">
        <title>Genetic determinants of endophytism in the Arabidopsis root mycobiome.</title>
        <authorList>
            <person name="Mesny F."/>
            <person name="Miyauchi S."/>
            <person name="Thiergart T."/>
            <person name="Pickel B."/>
            <person name="Atanasova L."/>
            <person name="Karlsson M."/>
            <person name="Huettel B."/>
            <person name="Barry K.W."/>
            <person name="Haridas S."/>
            <person name="Chen C."/>
            <person name="Bauer D."/>
            <person name="Andreopoulos W."/>
            <person name="Pangilinan J."/>
            <person name="LaButti K."/>
            <person name="Riley R."/>
            <person name="Lipzen A."/>
            <person name="Clum A."/>
            <person name="Drula E."/>
            <person name="Henrissat B."/>
            <person name="Kohler A."/>
            <person name="Grigoriev I.V."/>
            <person name="Martin F.M."/>
            <person name="Hacquard S."/>
        </authorList>
    </citation>
    <scope>NUCLEOTIDE SEQUENCE</scope>
    <source>
        <strain evidence="7">MPI-CAGE-AT-0147</strain>
    </source>
</reference>
<dbReference type="PIRSF" id="PIRSF006157">
    <property type="entry name" value="Doxgns_DODA"/>
    <property type="match status" value="1"/>
</dbReference>
<keyword evidence="7" id="KW-0223">Dioxygenase</keyword>
<dbReference type="PANTHER" id="PTHR30096:SF1">
    <property type="entry name" value="AROMATIC RING-OPENING DIOXYGENASE FAMILY PROTEIN (AFU_ORTHOLOGUE AFUA_7G00640)"/>
    <property type="match status" value="1"/>
</dbReference>
<dbReference type="GO" id="GO:0008270">
    <property type="term" value="F:zinc ion binding"/>
    <property type="evidence" value="ECO:0007669"/>
    <property type="project" value="InterPro"/>
</dbReference>
<feature type="domain" description="Extradiol ring-cleavage dioxygenase class III enzyme subunit B" evidence="6">
    <location>
        <begin position="6"/>
        <end position="253"/>
    </location>
</feature>
<evidence type="ECO:0000256" key="2">
    <source>
        <dbReference type="ARBA" id="ARBA00007581"/>
    </source>
</evidence>
<evidence type="ECO:0000256" key="1">
    <source>
        <dbReference type="ARBA" id="ARBA00001947"/>
    </source>
</evidence>
<dbReference type="InterPro" id="IPR014436">
    <property type="entry name" value="Extradiol_dOase_DODA"/>
</dbReference>
<dbReference type="InterPro" id="IPR004183">
    <property type="entry name" value="Xdiol_dOase_suB"/>
</dbReference>
<dbReference type="Pfam" id="PF02900">
    <property type="entry name" value="LigB"/>
    <property type="match status" value="1"/>
</dbReference>
<comment type="similarity">
    <text evidence="2">Belongs to the DODA-type extradiol aromatic ring-opening dioxygenase family.</text>
</comment>
<dbReference type="GO" id="GO:0016702">
    <property type="term" value="F:oxidoreductase activity, acting on single donors with incorporation of molecular oxygen, incorporation of two atoms of oxygen"/>
    <property type="evidence" value="ECO:0007669"/>
    <property type="project" value="UniProtKB-ARBA"/>
</dbReference>
<evidence type="ECO:0000259" key="6">
    <source>
        <dbReference type="Pfam" id="PF02900"/>
    </source>
</evidence>
<feature type="non-terminal residue" evidence="7">
    <location>
        <position position="1"/>
    </location>
</feature>
<organism evidence="7 8">
    <name type="scientific">Dactylonectria macrodidyma</name>
    <dbReference type="NCBI Taxonomy" id="307937"/>
    <lineage>
        <taxon>Eukaryota</taxon>
        <taxon>Fungi</taxon>
        <taxon>Dikarya</taxon>
        <taxon>Ascomycota</taxon>
        <taxon>Pezizomycotina</taxon>
        <taxon>Sordariomycetes</taxon>
        <taxon>Hypocreomycetidae</taxon>
        <taxon>Hypocreales</taxon>
        <taxon>Nectriaceae</taxon>
        <taxon>Dactylonectria</taxon>
    </lineage>
</organism>
<evidence type="ECO:0000313" key="7">
    <source>
        <dbReference type="EMBL" id="KAH7121395.1"/>
    </source>
</evidence>
<evidence type="ECO:0000256" key="4">
    <source>
        <dbReference type="ARBA" id="ARBA00022833"/>
    </source>
</evidence>
<dbReference type="CDD" id="cd07363">
    <property type="entry name" value="45_DOPA_Dioxygenase"/>
    <property type="match status" value="1"/>
</dbReference>
<keyword evidence="4" id="KW-0862">Zinc</keyword>
<dbReference type="OrthoDB" id="7396853at2759"/>
<dbReference type="GO" id="GO:0008198">
    <property type="term" value="F:ferrous iron binding"/>
    <property type="evidence" value="ECO:0007669"/>
    <property type="project" value="InterPro"/>
</dbReference>
<dbReference type="PANTHER" id="PTHR30096">
    <property type="entry name" value="4,5-DOPA DIOXYGENASE EXTRADIOL-LIKE PROTEIN"/>
    <property type="match status" value="1"/>
</dbReference>
<dbReference type="EMBL" id="JAGMUV010000024">
    <property type="protein sequence ID" value="KAH7121395.1"/>
    <property type="molecule type" value="Genomic_DNA"/>
</dbReference>
<comment type="cofactor">
    <cofactor evidence="1">
        <name>Zn(2+)</name>
        <dbReference type="ChEBI" id="CHEBI:29105"/>
    </cofactor>
</comment>
<protein>
    <submittedName>
        <fullName evidence="7">Extradiol ring-cleavage dioxygenase, class III enzyme, subunit B</fullName>
    </submittedName>
</protein>
<dbReference type="Proteomes" id="UP000738349">
    <property type="component" value="Unassembled WGS sequence"/>
</dbReference>